<organism evidence="3 4">
    <name type="scientific">Thermobaculum terrenum (strain ATCC BAA-798 / CCMEE 7001 / YNP1)</name>
    <dbReference type="NCBI Taxonomy" id="525904"/>
    <lineage>
        <taxon>Bacteria</taxon>
        <taxon>Bacillati</taxon>
        <taxon>Chloroflexota</taxon>
        <taxon>Chloroflexia</taxon>
        <taxon>Candidatus Thermobaculales</taxon>
        <taxon>Candidatus Thermobaculaceae</taxon>
        <taxon>Thermobaculum</taxon>
    </lineage>
</organism>
<evidence type="ECO:0000313" key="3">
    <source>
        <dbReference type="EMBL" id="ACZ42015.1"/>
    </source>
</evidence>
<evidence type="ECO:0000313" key="4">
    <source>
        <dbReference type="Proteomes" id="UP000000323"/>
    </source>
</evidence>
<dbReference type="Proteomes" id="UP000000323">
    <property type="component" value="Chromosome 1"/>
</dbReference>
<dbReference type="EMBL" id="CP001825">
    <property type="protein sequence ID" value="ACZ42015.1"/>
    <property type="molecule type" value="Genomic_DNA"/>
</dbReference>
<proteinExistence type="predicted"/>
<dbReference type="OrthoDB" id="263516at2"/>
<gene>
    <name evidence="3" type="ordered locus">Tter_1099</name>
</gene>
<dbReference type="PROSITE" id="PS51257">
    <property type="entry name" value="PROKAR_LIPOPROTEIN"/>
    <property type="match status" value="1"/>
</dbReference>
<dbReference type="KEGG" id="ttr:Tter_1099"/>
<reference evidence="4" key="1">
    <citation type="journal article" date="2010" name="Stand. Genomic Sci.">
        <title>Complete genome sequence of 'Thermobaculum terrenum' type strain (YNP1).</title>
        <authorList>
            <person name="Kiss H."/>
            <person name="Cleland D."/>
            <person name="Lapidus A."/>
            <person name="Lucas S."/>
            <person name="Glavina Del Rio T."/>
            <person name="Nolan M."/>
            <person name="Tice H."/>
            <person name="Han C."/>
            <person name="Goodwin L."/>
            <person name="Pitluck S."/>
            <person name="Liolios K."/>
            <person name="Ivanova N."/>
            <person name="Mavromatis K."/>
            <person name="Ovchinnikova G."/>
            <person name="Pati A."/>
            <person name="Chen A."/>
            <person name="Palaniappan K."/>
            <person name="Land M."/>
            <person name="Hauser L."/>
            <person name="Chang Y."/>
            <person name="Jeffries C."/>
            <person name="Lu M."/>
            <person name="Brettin T."/>
            <person name="Detter J."/>
            <person name="Goker M."/>
            <person name="Tindall B."/>
            <person name="Beck B."/>
            <person name="McDermott T."/>
            <person name="Woyke T."/>
            <person name="Bristow J."/>
            <person name="Eisen J."/>
            <person name="Markowitz V."/>
            <person name="Hugenholtz P."/>
            <person name="Kyrpides N."/>
            <person name="Klenk H."/>
            <person name="Cheng J."/>
        </authorList>
    </citation>
    <scope>NUCLEOTIDE SEQUENCE [LARGE SCALE GENOMIC DNA]</scope>
    <source>
        <strain evidence="4">ATCC BAA-798 / YNP1</strain>
    </source>
</reference>
<dbReference type="eggNOG" id="COG2856">
    <property type="taxonomic scope" value="Bacteria"/>
</dbReference>
<dbReference type="AlphaFoldDB" id="D1CB50"/>
<feature type="signal peptide" evidence="2">
    <location>
        <begin position="1"/>
        <end position="19"/>
    </location>
</feature>
<sequence>MRSIRFLIIGALLFLSACGGSEQKSPTTPQPEVSPVITVTVARTAPTAKPKVTTIKPTPPASPGSSTSTPTRESLSVTSNPQINEIVRSVSQIRGLRPLAPISLDYMTREQLREKLEKDINKDYPTSEAEADERVLREFGLISGDIDLHKLYLDLYTEQIGGFYDPETKELYVVSEGNKLDALEELIYAHEVTHALQDQHFHLNPLLKKYEDKDDDAYLAVTSLVEGDARTVEREYLTRHPALIGRIQDEITQSDISSEKLSSAPPIISETLLFPYEAGATFVAVLMREGGLAAVNKAFRDPPTSTEQIIHPERYINRDNPTLVDLPDLSQSLGKGWKKLEENLFGEFQTRVLLDGQIDDLTARKAAAGWDGDEFALWTNGDQEVLVWKSAWDSESDAKEFVSAMISYDESRFNARYQQSGANYVLEARDKTVVISQEGTWVNYVIAPNLDTAQRVLAKLEGDISINYIGLGNRLSIPQP</sequence>
<accession>D1CB50</accession>
<feature type="chain" id="PRO_5003021181" description="Lipoprotein" evidence="2">
    <location>
        <begin position="20"/>
        <end position="480"/>
    </location>
</feature>
<keyword evidence="2" id="KW-0732">Signal</keyword>
<evidence type="ECO:0000256" key="1">
    <source>
        <dbReference type="SAM" id="MobiDB-lite"/>
    </source>
</evidence>
<protein>
    <recommendedName>
        <fullName evidence="5">Lipoprotein</fullName>
    </recommendedName>
</protein>
<feature type="region of interest" description="Disordered" evidence="1">
    <location>
        <begin position="48"/>
        <end position="78"/>
    </location>
</feature>
<evidence type="ECO:0008006" key="5">
    <source>
        <dbReference type="Google" id="ProtNLM"/>
    </source>
</evidence>
<name>D1CB50_THET1</name>
<dbReference type="RefSeq" id="WP_012875050.1">
    <property type="nucleotide sequence ID" value="NC_013525.1"/>
</dbReference>
<evidence type="ECO:0000256" key="2">
    <source>
        <dbReference type="SAM" id="SignalP"/>
    </source>
</evidence>
<dbReference type="HOGENOM" id="CLU_603996_0_0_0"/>
<dbReference type="STRING" id="525904.Tter_1099"/>
<keyword evidence="4" id="KW-1185">Reference proteome</keyword>